<proteinExistence type="inferred from homology"/>
<feature type="binding site" evidence="4">
    <location>
        <begin position="131"/>
        <end position="134"/>
    </location>
    <ligand>
        <name>GTP</name>
        <dbReference type="ChEBI" id="CHEBI:37565"/>
    </ligand>
</feature>
<dbReference type="InterPro" id="IPR027417">
    <property type="entry name" value="P-loop_NTPase"/>
</dbReference>
<dbReference type="GO" id="GO:0003924">
    <property type="term" value="F:GTPase activity"/>
    <property type="evidence" value="ECO:0007669"/>
    <property type="project" value="InterPro"/>
</dbReference>
<evidence type="ECO:0000256" key="4">
    <source>
        <dbReference type="PIRSR" id="PIRSR606689-1"/>
    </source>
</evidence>
<dbReference type="PROSITE" id="PS51417">
    <property type="entry name" value="ARF"/>
    <property type="match status" value="1"/>
</dbReference>
<feature type="binding site" evidence="4">
    <location>
        <begin position="29"/>
        <end position="36"/>
    </location>
    <ligand>
        <name>GTP</name>
        <dbReference type="ChEBI" id="CHEBI:37565"/>
    </ligand>
</feature>
<sequence>MFGAIASFFRRFLVAIGFGYKDAKVVLLGLDNAGKTTLLYKMKEGMIYRVGPTQRANEEDVIFGRTRFHAWDLGGHELVRDLWSEYTVTCDAVVFVVDSADVQRLNEAKEELDILLKLVDAKDTPFVVLANKCDLDSSLPYNEFLNRFKLGNYINTTSDDQRKFNVFRTSFTEGTGVEEAFRWLNSVL</sequence>
<dbReference type="Gene3D" id="3.40.50.300">
    <property type="entry name" value="P-loop containing nucleotide triphosphate hydrolases"/>
    <property type="match status" value="1"/>
</dbReference>
<dbReference type="SUPFAM" id="SSF52540">
    <property type="entry name" value="P-loop containing nucleoside triphosphate hydrolases"/>
    <property type="match status" value="1"/>
</dbReference>
<dbReference type="EMBL" id="HBIB01013208">
    <property type="protein sequence ID" value="CAE0246523.1"/>
    <property type="molecule type" value="Transcribed_RNA"/>
</dbReference>
<feature type="binding site" evidence="5">
    <location>
        <position position="36"/>
    </location>
    <ligand>
        <name>Mg(2+)</name>
        <dbReference type="ChEBI" id="CHEBI:18420"/>
    </ligand>
</feature>
<dbReference type="Pfam" id="PF00025">
    <property type="entry name" value="Arf"/>
    <property type="match status" value="1"/>
</dbReference>
<dbReference type="PRINTS" id="PR00328">
    <property type="entry name" value="SAR1GTPBP"/>
</dbReference>
<dbReference type="NCBIfam" id="TIGR00231">
    <property type="entry name" value="small_GTP"/>
    <property type="match status" value="1"/>
</dbReference>
<dbReference type="InterPro" id="IPR024156">
    <property type="entry name" value="Small_GTPase_ARF"/>
</dbReference>
<dbReference type="InterPro" id="IPR005225">
    <property type="entry name" value="Small_GTP-bd"/>
</dbReference>
<keyword evidence="3 4" id="KW-0342">GTP-binding</keyword>
<keyword evidence="5" id="KW-0479">Metal-binding</keyword>
<evidence type="ECO:0000256" key="2">
    <source>
        <dbReference type="ARBA" id="ARBA00022741"/>
    </source>
</evidence>
<dbReference type="AlphaFoldDB" id="A0A7S3D6K4"/>
<dbReference type="PANTHER" id="PTHR11711">
    <property type="entry name" value="ADP RIBOSYLATION FACTOR-RELATED"/>
    <property type="match status" value="1"/>
</dbReference>
<dbReference type="SMART" id="SM00178">
    <property type="entry name" value="SAR"/>
    <property type="match status" value="1"/>
</dbReference>
<dbReference type="FunFam" id="3.40.50.300:FF:001166">
    <property type="entry name" value="ADP-ribosylation factor D"/>
    <property type="match status" value="1"/>
</dbReference>
<dbReference type="InterPro" id="IPR006689">
    <property type="entry name" value="Small_GTPase_ARF/SAR"/>
</dbReference>
<feature type="binding site" evidence="4">
    <location>
        <position position="75"/>
    </location>
    <ligand>
        <name>GTP</name>
        <dbReference type="ChEBI" id="CHEBI:37565"/>
    </ligand>
</feature>
<dbReference type="SMART" id="SM00177">
    <property type="entry name" value="ARF"/>
    <property type="match status" value="1"/>
</dbReference>
<comment type="similarity">
    <text evidence="1">Belongs to the small GTPase superfamily. Arf family.</text>
</comment>
<dbReference type="GO" id="GO:0005525">
    <property type="term" value="F:GTP binding"/>
    <property type="evidence" value="ECO:0007669"/>
    <property type="project" value="UniProtKB-KW"/>
</dbReference>
<evidence type="ECO:0000313" key="6">
    <source>
        <dbReference type="EMBL" id="CAE0246523.1"/>
    </source>
</evidence>
<feature type="binding site" evidence="5">
    <location>
        <position position="53"/>
    </location>
    <ligand>
        <name>Mg(2+)</name>
        <dbReference type="ChEBI" id="CHEBI:18420"/>
    </ligand>
</feature>
<evidence type="ECO:0000256" key="3">
    <source>
        <dbReference type="ARBA" id="ARBA00023134"/>
    </source>
</evidence>
<gene>
    <name evidence="6" type="ORF">PBIL07802_LOCUS8706</name>
</gene>
<accession>A0A7S3D6K4</accession>
<dbReference type="GO" id="GO:0046872">
    <property type="term" value="F:metal ion binding"/>
    <property type="evidence" value="ECO:0007669"/>
    <property type="project" value="UniProtKB-KW"/>
</dbReference>
<organism evidence="6">
    <name type="scientific">Palpitomonas bilix</name>
    <dbReference type="NCBI Taxonomy" id="652834"/>
    <lineage>
        <taxon>Eukaryota</taxon>
        <taxon>Eukaryota incertae sedis</taxon>
    </lineage>
</organism>
<name>A0A7S3D6K4_9EUKA</name>
<evidence type="ECO:0000256" key="5">
    <source>
        <dbReference type="PIRSR" id="PIRSR606689-2"/>
    </source>
</evidence>
<protein>
    <recommendedName>
        <fullName evidence="7">ADP-ribosylation factor</fullName>
    </recommendedName>
</protein>
<reference evidence="6" key="1">
    <citation type="submission" date="2021-01" db="EMBL/GenBank/DDBJ databases">
        <authorList>
            <person name="Corre E."/>
            <person name="Pelletier E."/>
            <person name="Niang G."/>
            <person name="Scheremetjew M."/>
            <person name="Finn R."/>
            <person name="Kale V."/>
            <person name="Holt S."/>
            <person name="Cochrane G."/>
            <person name="Meng A."/>
            <person name="Brown T."/>
            <person name="Cohen L."/>
        </authorList>
    </citation>
    <scope>NUCLEOTIDE SEQUENCE</scope>
    <source>
        <strain evidence="6">NIES-2562</strain>
    </source>
</reference>
<evidence type="ECO:0008006" key="7">
    <source>
        <dbReference type="Google" id="ProtNLM"/>
    </source>
</evidence>
<evidence type="ECO:0000256" key="1">
    <source>
        <dbReference type="ARBA" id="ARBA00010290"/>
    </source>
</evidence>
<keyword evidence="2 4" id="KW-0547">Nucleotide-binding</keyword>
<dbReference type="PROSITE" id="PS51422">
    <property type="entry name" value="SAR1"/>
    <property type="match status" value="1"/>
</dbReference>
<keyword evidence="5" id="KW-0460">Magnesium</keyword>